<gene>
    <name evidence="1" type="ORF">A9Q93_06245</name>
</gene>
<reference evidence="2" key="1">
    <citation type="journal article" date="2017" name="Proc. Natl. Acad. Sci. U.S.A.">
        <title>Simulation of Deepwater Horizon oil plume reveals substrate specialization within a complex community of hydrocarbon-degraders.</title>
        <authorList>
            <person name="Hu P."/>
            <person name="Dubinsky E.A."/>
            <person name="Probst A.J."/>
            <person name="Wang J."/>
            <person name="Sieber C.M.K."/>
            <person name="Tom L.M."/>
            <person name="Gardinali P."/>
            <person name="Banfield J.F."/>
            <person name="Atlas R.M."/>
            <person name="Andersen G.L."/>
        </authorList>
    </citation>
    <scope>NUCLEOTIDE SEQUENCE [LARGE SCALE GENOMIC DNA]</scope>
</reference>
<dbReference type="Proteomes" id="UP000196102">
    <property type="component" value="Unassembled WGS sequence"/>
</dbReference>
<organism evidence="1 2">
    <name type="scientific">Nonlabens dokdonensis</name>
    <dbReference type="NCBI Taxonomy" id="328515"/>
    <lineage>
        <taxon>Bacteria</taxon>
        <taxon>Pseudomonadati</taxon>
        <taxon>Bacteroidota</taxon>
        <taxon>Flavobacteriia</taxon>
        <taxon>Flavobacteriales</taxon>
        <taxon>Flavobacteriaceae</taxon>
        <taxon>Nonlabens</taxon>
    </lineage>
</organism>
<sequence>ITKFQNIKDKIEINILNDNILQVDQQLDIIENDISSSLYSLLVEMYLNTLDNNNEANNDLVKELSINGKSSKLPIIVEFGRLRMEKDLPAWQYDSTVEHHSTMYPKESEHLVEYVFFKFDPFNFERNFKHLAFIVNFESDFSVIDRYNSIKLILPLTFTKVLELKQDINFSRAITLFKDELKDSYWVKLSALLNSGEIAQHIYSKNQEYYDKIADLFFKAEYTKVAIECSKILIEKPNIQELHSFFIKSILFINKDVKDFFKNENTLTRILTLMRSMMIKGSKYNSNREILLAEYYRNSNFSFSNCLLEDLYYEFRFNVPSSIHKCVFLNGSVISYRNVNAFDKSDFSKIVSNLNAKWSNLVFASLRENDIDLNYNFFHQVELYVITKIKIGNYEQALTALNLFDKNNTKISSPEFVTTWLIKNKILCYFNLQMVDKCILIIIDEYFRTDNFYDHYYNQELVDYLVEYNESVVYKSIVTPIYFLITKQSQSYCYDSIANFLIQHDLKKPSEIECISAKFKTEHLIYFLENCCIKSNLEDSPYLNSIDALSLERIAILNFLKTINPENLKQYNDEILNITKEDTIRKGVKHIHESRIFVDTESLFKILISEITEIFDRYLSLNNQKFSALSSMTISEIFDPNKIDYMFYCIKPVDENILHLYLYGEPILDDNIVRVPRIRYTHFLLLFEEIKDQFIFNEDFGFKSFLSMRIRHGTFSNVLRNVFDKYNLISSKESSTDEYKEIEHWNKNDVIPQNLVSNIQDVFKESSRAIDDLIDLGLSWIKIKEIDNDGSEMFDFAFSELEMKANFINKIGRIEKPDDFINEVFDILYDRLDSQLEKIRHKIESEMSSKFIDIIEQMETNVGTIFSNTKKTSLLEEQIIACKTEIQLVTGQVQKWFKVSRNHYVDEFPIEMILETSLDYANSINGDILNIAQVNKEIQCNSKFKGKYFEGFGDMLINIFDNIIKNNRDLNGDLKINILIESKNGLTKIFVSNNLSPLIDIKDLNTKVLDIKRKVNNYKDGNLANSFEGDSGYLKICRCISADLEQTNYEVNVDNSIDSYVVEIIIENKKLII</sequence>
<dbReference type="EMBL" id="MAAX01000101">
    <property type="protein sequence ID" value="OUS15802.1"/>
    <property type="molecule type" value="Genomic_DNA"/>
</dbReference>
<name>A0A1Z8AZQ6_9FLAO</name>
<dbReference type="AlphaFoldDB" id="A0A1Z8AZQ6"/>
<feature type="non-terminal residue" evidence="1">
    <location>
        <position position="1"/>
    </location>
</feature>
<protein>
    <submittedName>
        <fullName evidence="1">Uncharacterized protein</fullName>
    </submittedName>
</protein>
<dbReference type="RefSeq" id="WP_303686544.1">
    <property type="nucleotide sequence ID" value="NZ_MAAX01000101.1"/>
</dbReference>
<evidence type="ECO:0000313" key="2">
    <source>
        <dbReference type="Proteomes" id="UP000196102"/>
    </source>
</evidence>
<evidence type="ECO:0000313" key="1">
    <source>
        <dbReference type="EMBL" id="OUS15802.1"/>
    </source>
</evidence>
<proteinExistence type="predicted"/>
<comment type="caution">
    <text evidence="1">The sequence shown here is derived from an EMBL/GenBank/DDBJ whole genome shotgun (WGS) entry which is preliminary data.</text>
</comment>
<accession>A0A1Z8AZQ6</accession>